<dbReference type="SUPFAM" id="SSF48371">
    <property type="entry name" value="ARM repeat"/>
    <property type="match status" value="1"/>
</dbReference>
<reference evidence="1 2" key="1">
    <citation type="submission" date="2008-07" db="EMBL/GenBank/DDBJ databases">
        <authorList>
            <person name="El-Sayed N."/>
            <person name="Caler E."/>
            <person name="Inman J."/>
            <person name="Amedeo P."/>
            <person name="Hass B."/>
            <person name="Wortman J."/>
        </authorList>
    </citation>
    <scope>NUCLEOTIDE SEQUENCE [LARGE SCALE GENOMIC DNA]</scope>
    <source>
        <strain evidence="2">ATCC 50983 / TXsc</strain>
    </source>
</reference>
<dbReference type="GeneID" id="9060272"/>
<gene>
    <name evidence="1" type="ORF">Pmar_PMAR029301</name>
</gene>
<dbReference type="AlphaFoldDB" id="C5KMS7"/>
<protein>
    <recommendedName>
        <fullName evidence="3">DUF3730 domain-containing protein</fullName>
    </recommendedName>
</protein>
<dbReference type="OrthoDB" id="434352at2759"/>
<proteinExistence type="predicted"/>
<name>C5KMS7_PERM5</name>
<sequence length="1173" mass="128465">MPPLASQHGKADRKFQHKLDDINTRLTAPLVPVGREAVVAAQALARKHPSHREAVLDSLIAAATAVEEDSPRSVEEEGYGRPLTQHKQCFETLLVYDLGCARSTDSESRMLFESEINDLVARHPCRSLCRAVVTELITCLRPTVKRCLTILPIDTSKALLNSSHSTEVPQWVLEDIITTTLQVPLPGGNQTFTDIISVILSAGGVPVTSALMLVAERLLRTVYRGSHEGVRGLVYLLANIQQQLPPAVPVYLSFIVEVVIAISLWELGDHIAYHTAEMLIDCCPVIYKDDIPVRYLLIAAVMALPDPRLSSRYYHSFFMLNYPCSLDKKLSPLDRDVASVQESTQVKVPGSLPLAAMWLEWSKTMMDGDASITNEDLPPLAIATLLYRLSTYASEVDEHVVVCLVSGRGFSLRMLPHIALLIPKLSSKGTEMLAFAMAAHLGSHTEISKQAAVKVIPDVYIDKLLDGLVECHMEDSYIQLLEAYTTEYMLATSWKKFMNRLVKSGNIKPMEIFDTLIEALDTNPVNALLGLSALGRCRAMQFSMKAKDAIEGVLHAADESDILESVRSTAVIALALLLGSLPYNEAITAAESLFAPLEHSSSAIDTTTRLWMMPYLCLFHPARVDHVIDCLLMGCKDPGTATACGYGLALFVILHFGRPEVLQSLISRLKDTQPSPVDTCARVLCGLDVNDNWHFIGELGMIAAGLAGLPPDRITGPYDRADPELRVLYVGALFGCPGTLPIIPPESFTAPRNCFSDNALTVVDKLEKYDNECTIGVAIQLMQSAESITFTSAKHKQREINALSYIKEGSALQYILHSSQADKSSPRHEISLIAATRLTKALPRKCMRILLGGSQGLDATSGLKIRLLSYCGEVGLSEMFDLYTRSASVPEDTLVSLIRIVGSLSMESMDAPMISALVALAQAASKSENTAAQFLDSLMTMLSAWRGSSDDSKDVDTCCGDVVEPLITGAPQLFARPRLWMACLDLLNENVSDLSLEEVRSLDPLLTTRIGRFQPAIRKELLLLEKADKLCCEGRDLLTIGDNFVTIGGGIQGSRRMILGLAERFKSEAEDSVVRKVCRHLVAAMGLSIAAPRELRLAATSYAVTEQIDTILPARLAEGWQHTISTNVMCNIDHMIDYLGKCLICGDIFPASEDPNIHQLVEDMFSAHCCVPY</sequence>
<keyword evidence="2" id="KW-1185">Reference proteome</keyword>
<evidence type="ECO:0000313" key="2">
    <source>
        <dbReference type="Proteomes" id="UP000007800"/>
    </source>
</evidence>
<organism evidence="2">
    <name type="scientific">Perkinsus marinus (strain ATCC 50983 / TXsc)</name>
    <dbReference type="NCBI Taxonomy" id="423536"/>
    <lineage>
        <taxon>Eukaryota</taxon>
        <taxon>Sar</taxon>
        <taxon>Alveolata</taxon>
        <taxon>Perkinsozoa</taxon>
        <taxon>Perkinsea</taxon>
        <taxon>Perkinsida</taxon>
        <taxon>Perkinsidae</taxon>
        <taxon>Perkinsus</taxon>
    </lineage>
</organism>
<dbReference type="RefSeq" id="XP_002782440.1">
    <property type="nucleotide sequence ID" value="XM_002782394.1"/>
</dbReference>
<evidence type="ECO:0008006" key="3">
    <source>
        <dbReference type="Google" id="ProtNLM"/>
    </source>
</evidence>
<dbReference type="InParanoid" id="C5KMS7"/>
<accession>C5KMS7</accession>
<dbReference type="Proteomes" id="UP000007800">
    <property type="component" value="Unassembled WGS sequence"/>
</dbReference>
<evidence type="ECO:0000313" key="1">
    <source>
        <dbReference type="EMBL" id="EER14235.1"/>
    </source>
</evidence>
<dbReference type="EMBL" id="GG674496">
    <property type="protein sequence ID" value="EER14235.1"/>
    <property type="molecule type" value="Genomic_DNA"/>
</dbReference>
<dbReference type="InterPro" id="IPR016024">
    <property type="entry name" value="ARM-type_fold"/>
</dbReference>